<evidence type="ECO:0000313" key="2">
    <source>
        <dbReference type="EMBL" id="KAI9253895.1"/>
    </source>
</evidence>
<dbReference type="EMBL" id="JAIXMP010000025">
    <property type="protein sequence ID" value="KAI9253895.1"/>
    <property type="molecule type" value="Genomic_DNA"/>
</dbReference>
<reference evidence="2" key="1">
    <citation type="journal article" date="2022" name="IScience">
        <title>Evolution of zygomycete secretomes and the origins of terrestrial fungal ecologies.</title>
        <authorList>
            <person name="Chang Y."/>
            <person name="Wang Y."/>
            <person name="Mondo S."/>
            <person name="Ahrendt S."/>
            <person name="Andreopoulos W."/>
            <person name="Barry K."/>
            <person name="Beard J."/>
            <person name="Benny G.L."/>
            <person name="Blankenship S."/>
            <person name="Bonito G."/>
            <person name="Cuomo C."/>
            <person name="Desiro A."/>
            <person name="Gervers K.A."/>
            <person name="Hundley H."/>
            <person name="Kuo A."/>
            <person name="LaButti K."/>
            <person name="Lang B.F."/>
            <person name="Lipzen A."/>
            <person name="O'Donnell K."/>
            <person name="Pangilinan J."/>
            <person name="Reynolds N."/>
            <person name="Sandor L."/>
            <person name="Smith M.E."/>
            <person name="Tsang A."/>
            <person name="Grigoriev I.V."/>
            <person name="Stajich J.E."/>
            <person name="Spatafora J.W."/>
        </authorList>
    </citation>
    <scope>NUCLEOTIDE SEQUENCE</scope>
    <source>
        <strain evidence="2">RSA 2281</strain>
    </source>
</reference>
<name>A0AAD5K764_9FUNG</name>
<keyword evidence="3" id="KW-1185">Reference proteome</keyword>
<reference evidence="2" key="2">
    <citation type="submission" date="2023-02" db="EMBL/GenBank/DDBJ databases">
        <authorList>
            <consortium name="DOE Joint Genome Institute"/>
            <person name="Mondo S.J."/>
            <person name="Chang Y."/>
            <person name="Wang Y."/>
            <person name="Ahrendt S."/>
            <person name="Andreopoulos W."/>
            <person name="Barry K."/>
            <person name="Beard J."/>
            <person name="Benny G.L."/>
            <person name="Blankenship S."/>
            <person name="Bonito G."/>
            <person name="Cuomo C."/>
            <person name="Desiro A."/>
            <person name="Gervers K.A."/>
            <person name="Hundley H."/>
            <person name="Kuo A."/>
            <person name="LaButti K."/>
            <person name="Lang B.F."/>
            <person name="Lipzen A."/>
            <person name="O'Donnell K."/>
            <person name="Pangilinan J."/>
            <person name="Reynolds N."/>
            <person name="Sandor L."/>
            <person name="Smith M.W."/>
            <person name="Tsang A."/>
            <person name="Grigoriev I.V."/>
            <person name="Stajich J.E."/>
            <person name="Spatafora J.W."/>
        </authorList>
    </citation>
    <scope>NUCLEOTIDE SEQUENCE</scope>
    <source>
        <strain evidence="2">RSA 2281</strain>
    </source>
</reference>
<feature type="region of interest" description="Disordered" evidence="1">
    <location>
        <begin position="83"/>
        <end position="133"/>
    </location>
</feature>
<gene>
    <name evidence="2" type="ORF">BDA99DRAFT_166476</name>
</gene>
<protein>
    <submittedName>
        <fullName evidence="2">Uncharacterized protein</fullName>
    </submittedName>
</protein>
<organism evidence="2 3">
    <name type="scientific">Phascolomyces articulosus</name>
    <dbReference type="NCBI Taxonomy" id="60185"/>
    <lineage>
        <taxon>Eukaryota</taxon>
        <taxon>Fungi</taxon>
        <taxon>Fungi incertae sedis</taxon>
        <taxon>Mucoromycota</taxon>
        <taxon>Mucoromycotina</taxon>
        <taxon>Mucoromycetes</taxon>
        <taxon>Mucorales</taxon>
        <taxon>Lichtheimiaceae</taxon>
        <taxon>Phascolomyces</taxon>
    </lineage>
</organism>
<comment type="caution">
    <text evidence="2">The sequence shown here is derived from an EMBL/GenBank/DDBJ whole genome shotgun (WGS) entry which is preliminary data.</text>
</comment>
<evidence type="ECO:0000256" key="1">
    <source>
        <dbReference type="SAM" id="MobiDB-lite"/>
    </source>
</evidence>
<sequence length="182" mass="21143">MLQSHPIEEPHLDFSSWREHFNNNSNNNDAPSSSRHALDLPTSWTQTFDQSLLRLDNVSNNRFSLIDRVMNDNNTQRSIPQQSILSQPELLPPQLPPFDNNFQQTSSSSSSSSHNSEEQNDQDIESVWEQSSQQQDINTLKPLTWDDHIQPTPFLTELPLLVSEQLFQKYIYSKETIIYEEK</sequence>
<evidence type="ECO:0000313" key="3">
    <source>
        <dbReference type="Proteomes" id="UP001209540"/>
    </source>
</evidence>
<dbReference type="AlphaFoldDB" id="A0AAD5K764"/>
<proteinExistence type="predicted"/>
<dbReference type="Proteomes" id="UP001209540">
    <property type="component" value="Unassembled WGS sequence"/>
</dbReference>
<accession>A0AAD5K764</accession>